<name>A0A6M0SRK2_CLOBO</name>
<dbReference type="EMBL" id="SGKU01000037">
    <property type="protein sequence ID" value="NFA43399.1"/>
    <property type="molecule type" value="Genomic_DNA"/>
</dbReference>
<evidence type="ECO:0000313" key="1">
    <source>
        <dbReference type="EMBL" id="NFA43399.1"/>
    </source>
</evidence>
<protein>
    <recommendedName>
        <fullName evidence="3">CopG family transcriptional regulator</fullName>
    </recommendedName>
</protein>
<evidence type="ECO:0008006" key="3">
    <source>
        <dbReference type="Google" id="ProtNLM"/>
    </source>
</evidence>
<evidence type="ECO:0000313" key="2">
    <source>
        <dbReference type="Proteomes" id="UP000472355"/>
    </source>
</evidence>
<reference evidence="1 2" key="1">
    <citation type="submission" date="2019-02" db="EMBL/GenBank/DDBJ databases">
        <title>Genome sequencing of Clostridium botulinum clinical isolates.</title>
        <authorList>
            <person name="Brunt J."/>
            <person name="Van Vliet A.H.M."/>
            <person name="Stringer S.C."/>
            <person name="Grant K.A."/>
            <person name="Carter A.C."/>
            <person name="Peck M.W."/>
        </authorList>
    </citation>
    <scope>NUCLEOTIDE SEQUENCE [LARGE SCALE GENOMIC DNA]</scope>
    <source>
        <strain evidence="1 2">H113700579</strain>
    </source>
</reference>
<proteinExistence type="predicted"/>
<sequence length="78" mass="9515">MAKDDYIKARITKEEKKELKRIAEENKMDLSEMMLTATRRYAEHLEFNYKHKSTIDSRCRQTHDKLMVLKEKLKNKRK</sequence>
<dbReference type="Proteomes" id="UP000472355">
    <property type="component" value="Unassembled WGS sequence"/>
</dbReference>
<gene>
    <name evidence="1" type="ORF">EXM65_12655</name>
</gene>
<accession>A0A6M0SRK2</accession>
<organism evidence="1 2">
    <name type="scientific">Clostridium botulinum</name>
    <dbReference type="NCBI Taxonomy" id="1491"/>
    <lineage>
        <taxon>Bacteria</taxon>
        <taxon>Bacillati</taxon>
        <taxon>Bacillota</taxon>
        <taxon>Clostridia</taxon>
        <taxon>Eubacteriales</taxon>
        <taxon>Clostridiaceae</taxon>
        <taxon>Clostridium</taxon>
    </lineage>
</organism>
<dbReference type="AlphaFoldDB" id="A0A6M0SRK2"/>
<comment type="caution">
    <text evidence="1">The sequence shown here is derived from an EMBL/GenBank/DDBJ whole genome shotgun (WGS) entry which is preliminary data.</text>
</comment>